<comment type="caution">
    <text evidence="1">The sequence shown here is derived from an EMBL/GenBank/DDBJ whole genome shotgun (WGS) entry which is preliminary data.</text>
</comment>
<name>A0A433QW75_9FUNG</name>
<dbReference type="Proteomes" id="UP000274822">
    <property type="component" value="Unassembled WGS sequence"/>
</dbReference>
<keyword evidence="2" id="KW-1185">Reference proteome</keyword>
<protein>
    <submittedName>
        <fullName evidence="1">Uncharacterized protein</fullName>
    </submittedName>
</protein>
<dbReference type="EMBL" id="RBNJ01000757">
    <property type="protein sequence ID" value="RUS34062.1"/>
    <property type="molecule type" value="Genomic_DNA"/>
</dbReference>
<sequence length="71" mass="7708">MADARPHLSHATDNQFMLTHRIDDEWDSISSNARISSDYQGEDARLATGYHTVAAAPYSSAGVVLISCALE</sequence>
<accession>A0A433QW75</accession>
<evidence type="ECO:0000313" key="1">
    <source>
        <dbReference type="EMBL" id="RUS34062.1"/>
    </source>
</evidence>
<gene>
    <name evidence="1" type="ORF">BC938DRAFT_482599</name>
</gene>
<organism evidence="1 2">
    <name type="scientific">Jimgerdemannia flammicorona</name>
    <dbReference type="NCBI Taxonomy" id="994334"/>
    <lineage>
        <taxon>Eukaryota</taxon>
        <taxon>Fungi</taxon>
        <taxon>Fungi incertae sedis</taxon>
        <taxon>Mucoromycota</taxon>
        <taxon>Mucoromycotina</taxon>
        <taxon>Endogonomycetes</taxon>
        <taxon>Endogonales</taxon>
        <taxon>Endogonaceae</taxon>
        <taxon>Jimgerdemannia</taxon>
    </lineage>
</organism>
<dbReference type="AlphaFoldDB" id="A0A433QW75"/>
<proteinExistence type="predicted"/>
<evidence type="ECO:0000313" key="2">
    <source>
        <dbReference type="Proteomes" id="UP000274822"/>
    </source>
</evidence>
<reference evidence="1 2" key="1">
    <citation type="journal article" date="2018" name="New Phytol.">
        <title>Phylogenomics of Endogonaceae and evolution of mycorrhizas within Mucoromycota.</title>
        <authorList>
            <person name="Chang Y."/>
            <person name="Desiro A."/>
            <person name="Na H."/>
            <person name="Sandor L."/>
            <person name="Lipzen A."/>
            <person name="Clum A."/>
            <person name="Barry K."/>
            <person name="Grigoriev I.V."/>
            <person name="Martin F.M."/>
            <person name="Stajich J.E."/>
            <person name="Smith M.E."/>
            <person name="Bonito G."/>
            <person name="Spatafora J.W."/>
        </authorList>
    </citation>
    <scope>NUCLEOTIDE SEQUENCE [LARGE SCALE GENOMIC DNA]</scope>
    <source>
        <strain evidence="1 2">AD002</strain>
    </source>
</reference>